<dbReference type="InterPro" id="IPR011606">
    <property type="entry name" value="Brnchd-chn_aa_trnsp_permease"/>
</dbReference>
<feature type="transmembrane region" description="Helical" evidence="8">
    <location>
        <begin position="129"/>
        <end position="152"/>
    </location>
</feature>
<evidence type="ECO:0000256" key="1">
    <source>
        <dbReference type="ARBA" id="ARBA00004651"/>
    </source>
</evidence>
<evidence type="ECO:0000256" key="7">
    <source>
        <dbReference type="ARBA" id="ARBA00023136"/>
    </source>
</evidence>
<dbReference type="PANTHER" id="PTHR34979">
    <property type="entry name" value="INNER MEMBRANE PROTEIN YGAZ"/>
    <property type="match status" value="1"/>
</dbReference>
<evidence type="ECO:0000256" key="5">
    <source>
        <dbReference type="ARBA" id="ARBA00022692"/>
    </source>
</evidence>
<sequence length="231" mass="24645">MNTSIQGARDSLPLVLAAVPFGIVFGAMGQAQGLPDYIVLAFSALVFAGSSQFVAMTLIGTGASPLIIILTTWVINLRHMLYGVSLIPTVKHLPLKMRLPMGFFLTDETFATVVNKLSQQPNQQVDPAYFFGSGLLMYSNWVACTYLGIVAGHQFPQLTSFGLDIAMVVAFAGIVVANLRLPSHWVCAGVAAIAGVLTYSWPHKTGLLFSAIVAIIAGVMAEDYVGSKPHD</sequence>
<evidence type="ECO:0000256" key="2">
    <source>
        <dbReference type="ARBA" id="ARBA00010735"/>
    </source>
</evidence>
<gene>
    <name evidence="9" type="ORF">ACFP85_05830</name>
</gene>
<feature type="transmembrane region" description="Helical" evidence="8">
    <location>
        <begin position="184"/>
        <end position="201"/>
    </location>
</feature>
<proteinExistence type="inferred from homology"/>
<evidence type="ECO:0000256" key="3">
    <source>
        <dbReference type="ARBA" id="ARBA00022448"/>
    </source>
</evidence>
<reference evidence="10" key="1">
    <citation type="journal article" date="2019" name="Int. J. Syst. Evol. Microbiol.">
        <title>The Global Catalogue of Microorganisms (GCM) 10K type strain sequencing project: providing services to taxonomists for standard genome sequencing and annotation.</title>
        <authorList>
            <consortium name="The Broad Institute Genomics Platform"/>
            <consortium name="The Broad Institute Genome Sequencing Center for Infectious Disease"/>
            <person name="Wu L."/>
            <person name="Ma J."/>
        </authorList>
    </citation>
    <scope>NUCLEOTIDE SEQUENCE [LARGE SCALE GENOMIC DNA]</scope>
    <source>
        <strain evidence="10">CGMCC 1.16031</strain>
    </source>
</reference>
<evidence type="ECO:0000256" key="4">
    <source>
        <dbReference type="ARBA" id="ARBA00022475"/>
    </source>
</evidence>
<feature type="transmembrane region" description="Helical" evidence="8">
    <location>
        <begin position="158"/>
        <end position="177"/>
    </location>
</feature>
<accession>A0ABW1XK47</accession>
<dbReference type="Pfam" id="PF03591">
    <property type="entry name" value="AzlC"/>
    <property type="match status" value="1"/>
</dbReference>
<comment type="subcellular location">
    <subcellularLocation>
        <location evidence="1">Cell membrane</location>
        <topology evidence="1">Multi-pass membrane protein</topology>
    </subcellularLocation>
</comment>
<keyword evidence="3" id="KW-0813">Transport</keyword>
<evidence type="ECO:0000256" key="8">
    <source>
        <dbReference type="SAM" id="Phobius"/>
    </source>
</evidence>
<keyword evidence="7 8" id="KW-0472">Membrane</keyword>
<feature type="transmembrane region" description="Helical" evidence="8">
    <location>
        <begin position="207"/>
        <end position="225"/>
    </location>
</feature>
<keyword evidence="4" id="KW-1003">Cell membrane</keyword>
<dbReference type="RefSeq" id="WP_254426649.1">
    <property type="nucleotide sequence ID" value="NZ_JBHSUS010000001.1"/>
</dbReference>
<dbReference type="PANTHER" id="PTHR34979:SF1">
    <property type="entry name" value="INNER MEMBRANE PROTEIN YGAZ"/>
    <property type="match status" value="1"/>
</dbReference>
<evidence type="ECO:0000313" key="10">
    <source>
        <dbReference type="Proteomes" id="UP001596364"/>
    </source>
</evidence>
<feature type="transmembrane region" description="Helical" evidence="8">
    <location>
        <begin position="12"/>
        <end position="31"/>
    </location>
</feature>
<evidence type="ECO:0000256" key="6">
    <source>
        <dbReference type="ARBA" id="ARBA00022989"/>
    </source>
</evidence>
<keyword evidence="10" id="KW-1185">Reference proteome</keyword>
<organism evidence="9 10">
    <name type="scientific">Pseudobowmanella zhangzhouensis</name>
    <dbReference type="NCBI Taxonomy" id="1537679"/>
    <lineage>
        <taxon>Bacteria</taxon>
        <taxon>Pseudomonadati</taxon>
        <taxon>Pseudomonadota</taxon>
        <taxon>Gammaproteobacteria</taxon>
        <taxon>Alteromonadales</taxon>
        <taxon>Alteromonadaceae</taxon>
    </lineage>
</organism>
<comment type="caution">
    <text evidence="9">The sequence shown here is derived from an EMBL/GenBank/DDBJ whole genome shotgun (WGS) entry which is preliminary data.</text>
</comment>
<dbReference type="Proteomes" id="UP001596364">
    <property type="component" value="Unassembled WGS sequence"/>
</dbReference>
<protein>
    <submittedName>
        <fullName evidence="9">AzlC family ABC transporter permease</fullName>
    </submittedName>
</protein>
<dbReference type="EMBL" id="JBHSUS010000001">
    <property type="protein sequence ID" value="MFC6439668.1"/>
    <property type="molecule type" value="Genomic_DNA"/>
</dbReference>
<name>A0ABW1XK47_9ALTE</name>
<evidence type="ECO:0000313" key="9">
    <source>
        <dbReference type="EMBL" id="MFC6439668.1"/>
    </source>
</evidence>
<keyword evidence="5 8" id="KW-0812">Transmembrane</keyword>
<comment type="similarity">
    <text evidence="2">Belongs to the AzlC family.</text>
</comment>
<keyword evidence="6 8" id="KW-1133">Transmembrane helix</keyword>